<keyword evidence="5" id="KW-0539">Nucleus</keyword>
<keyword evidence="10" id="KW-1185">Reference proteome</keyword>
<evidence type="ECO:0000256" key="1">
    <source>
        <dbReference type="ARBA" id="ARBA00004123"/>
    </source>
</evidence>
<dbReference type="GO" id="GO:0051382">
    <property type="term" value="P:kinetochore assembly"/>
    <property type="evidence" value="ECO:0007669"/>
    <property type="project" value="InterPro"/>
</dbReference>
<dbReference type="Pfam" id="PF05837">
    <property type="entry name" value="CENP-H"/>
    <property type="match status" value="1"/>
</dbReference>
<evidence type="ECO:0000256" key="3">
    <source>
        <dbReference type="ARBA" id="ARBA00022454"/>
    </source>
</evidence>
<evidence type="ECO:0000256" key="6">
    <source>
        <dbReference type="ARBA" id="ARBA00023328"/>
    </source>
</evidence>
<dbReference type="AlphaFoldDB" id="A0AAN7B1Z8"/>
<name>A0AAN7B1Z8_9PEZI</name>
<keyword evidence="6" id="KW-0137">Centromere</keyword>
<dbReference type="GO" id="GO:0043515">
    <property type="term" value="F:kinetochore binding"/>
    <property type="evidence" value="ECO:0007669"/>
    <property type="project" value="TreeGrafter"/>
</dbReference>
<feature type="domain" description="Centromere protein H C-terminal" evidence="8">
    <location>
        <begin position="18"/>
        <end position="225"/>
    </location>
</feature>
<accession>A0AAN7B1Z8</accession>
<evidence type="ECO:0000259" key="8">
    <source>
        <dbReference type="Pfam" id="PF05837"/>
    </source>
</evidence>
<dbReference type="GO" id="GO:0007052">
    <property type="term" value="P:mitotic spindle organization"/>
    <property type="evidence" value="ECO:0007669"/>
    <property type="project" value="TreeGrafter"/>
</dbReference>
<dbReference type="EMBL" id="MU858303">
    <property type="protein sequence ID" value="KAK4207324.1"/>
    <property type="molecule type" value="Genomic_DNA"/>
</dbReference>
<dbReference type="Proteomes" id="UP001301769">
    <property type="component" value="Unassembled WGS sequence"/>
</dbReference>
<gene>
    <name evidence="9" type="ORF">QBC37DRAFT_298968</name>
</gene>
<keyword evidence="3" id="KW-0158">Chromosome</keyword>
<sequence>MASGQSKPETLHLPETEARVLQLYDSLQQLRLDLALLRAQQNISSSTDGSNGSRDELLEAKAQLSLRDSVLEGVMMVQPLLEAVHIGTQASPVERYRPPPLQHRALTPRVEQRDVTATRAAKQSSDSNEMADQLAKLEVEVQAITWENASLASSLLELAAENQARHSVDDIEDMQLKNKMNEAEVDLVASRQRWKAIKGVTSAVVAGSGVDWARDSRLRDMVLDPPD</sequence>
<dbReference type="GO" id="GO:0007059">
    <property type="term" value="P:chromosome segregation"/>
    <property type="evidence" value="ECO:0007669"/>
    <property type="project" value="TreeGrafter"/>
</dbReference>
<dbReference type="InterPro" id="IPR040034">
    <property type="entry name" value="CENP-H"/>
</dbReference>
<evidence type="ECO:0000313" key="10">
    <source>
        <dbReference type="Proteomes" id="UP001301769"/>
    </source>
</evidence>
<comment type="subcellular location">
    <subcellularLocation>
        <location evidence="2">Chromosome</location>
        <location evidence="2">Centromere</location>
        <location evidence="2">Kinetochore</location>
    </subcellularLocation>
    <subcellularLocation>
        <location evidence="1">Nucleus</location>
    </subcellularLocation>
</comment>
<proteinExistence type="inferred from homology"/>
<protein>
    <submittedName>
        <fullName evidence="9">Centromere protein H (CENP-H)-domain-containing protein</fullName>
    </submittedName>
</protein>
<organism evidence="9 10">
    <name type="scientific">Rhypophila decipiens</name>
    <dbReference type="NCBI Taxonomy" id="261697"/>
    <lineage>
        <taxon>Eukaryota</taxon>
        <taxon>Fungi</taxon>
        <taxon>Dikarya</taxon>
        <taxon>Ascomycota</taxon>
        <taxon>Pezizomycotina</taxon>
        <taxon>Sordariomycetes</taxon>
        <taxon>Sordariomycetidae</taxon>
        <taxon>Sordariales</taxon>
        <taxon>Naviculisporaceae</taxon>
        <taxon>Rhypophila</taxon>
    </lineage>
</organism>
<dbReference type="PANTHER" id="PTHR48122">
    <property type="entry name" value="CENTROMERE PROTEIN H"/>
    <property type="match status" value="1"/>
</dbReference>
<keyword evidence="4" id="KW-0995">Kinetochore</keyword>
<dbReference type="GO" id="GO:0000776">
    <property type="term" value="C:kinetochore"/>
    <property type="evidence" value="ECO:0007669"/>
    <property type="project" value="UniProtKB-KW"/>
</dbReference>
<dbReference type="PANTHER" id="PTHR48122:SF1">
    <property type="entry name" value="CENTROMERE PROTEIN H"/>
    <property type="match status" value="1"/>
</dbReference>
<evidence type="ECO:0000256" key="5">
    <source>
        <dbReference type="ARBA" id="ARBA00023242"/>
    </source>
</evidence>
<dbReference type="InterPro" id="IPR008426">
    <property type="entry name" value="CENP-H_C"/>
</dbReference>
<comment type="similarity">
    <text evidence="7">Belongs to the CENP-H/MCM16 family.</text>
</comment>
<evidence type="ECO:0000256" key="2">
    <source>
        <dbReference type="ARBA" id="ARBA00004629"/>
    </source>
</evidence>
<evidence type="ECO:0000256" key="4">
    <source>
        <dbReference type="ARBA" id="ARBA00022838"/>
    </source>
</evidence>
<evidence type="ECO:0000313" key="9">
    <source>
        <dbReference type="EMBL" id="KAK4207324.1"/>
    </source>
</evidence>
<dbReference type="GO" id="GO:0005634">
    <property type="term" value="C:nucleus"/>
    <property type="evidence" value="ECO:0007669"/>
    <property type="project" value="UniProtKB-SubCell"/>
</dbReference>
<reference evidence="9" key="1">
    <citation type="journal article" date="2023" name="Mol. Phylogenet. Evol.">
        <title>Genome-scale phylogeny and comparative genomics of the fungal order Sordariales.</title>
        <authorList>
            <person name="Hensen N."/>
            <person name="Bonometti L."/>
            <person name="Westerberg I."/>
            <person name="Brannstrom I.O."/>
            <person name="Guillou S."/>
            <person name="Cros-Aarteil S."/>
            <person name="Calhoun S."/>
            <person name="Haridas S."/>
            <person name="Kuo A."/>
            <person name="Mondo S."/>
            <person name="Pangilinan J."/>
            <person name="Riley R."/>
            <person name="LaButti K."/>
            <person name="Andreopoulos B."/>
            <person name="Lipzen A."/>
            <person name="Chen C."/>
            <person name="Yan M."/>
            <person name="Daum C."/>
            <person name="Ng V."/>
            <person name="Clum A."/>
            <person name="Steindorff A."/>
            <person name="Ohm R.A."/>
            <person name="Martin F."/>
            <person name="Silar P."/>
            <person name="Natvig D.O."/>
            <person name="Lalanne C."/>
            <person name="Gautier V."/>
            <person name="Ament-Velasquez S.L."/>
            <person name="Kruys A."/>
            <person name="Hutchinson M.I."/>
            <person name="Powell A.J."/>
            <person name="Barry K."/>
            <person name="Miller A.N."/>
            <person name="Grigoriev I.V."/>
            <person name="Debuchy R."/>
            <person name="Gladieux P."/>
            <person name="Hiltunen Thoren M."/>
            <person name="Johannesson H."/>
        </authorList>
    </citation>
    <scope>NUCLEOTIDE SEQUENCE</scope>
    <source>
        <strain evidence="9">PSN293</strain>
    </source>
</reference>
<comment type="caution">
    <text evidence="9">The sequence shown here is derived from an EMBL/GenBank/DDBJ whole genome shotgun (WGS) entry which is preliminary data.</text>
</comment>
<reference evidence="9" key="2">
    <citation type="submission" date="2023-05" db="EMBL/GenBank/DDBJ databases">
        <authorList>
            <consortium name="Lawrence Berkeley National Laboratory"/>
            <person name="Steindorff A."/>
            <person name="Hensen N."/>
            <person name="Bonometti L."/>
            <person name="Westerberg I."/>
            <person name="Brannstrom I.O."/>
            <person name="Guillou S."/>
            <person name="Cros-Aarteil S."/>
            <person name="Calhoun S."/>
            <person name="Haridas S."/>
            <person name="Kuo A."/>
            <person name="Mondo S."/>
            <person name="Pangilinan J."/>
            <person name="Riley R."/>
            <person name="Labutti K."/>
            <person name="Andreopoulos B."/>
            <person name="Lipzen A."/>
            <person name="Chen C."/>
            <person name="Yanf M."/>
            <person name="Daum C."/>
            <person name="Ng V."/>
            <person name="Clum A."/>
            <person name="Ohm R."/>
            <person name="Martin F."/>
            <person name="Silar P."/>
            <person name="Natvig D."/>
            <person name="Lalanne C."/>
            <person name="Gautier V."/>
            <person name="Ament-Velasquez S.L."/>
            <person name="Kruys A."/>
            <person name="Hutchinson M.I."/>
            <person name="Powell A.J."/>
            <person name="Barry K."/>
            <person name="Miller A.N."/>
            <person name="Grigoriev I.V."/>
            <person name="Debuchy R."/>
            <person name="Gladieux P."/>
            <person name="Thoren M.H."/>
            <person name="Johannesson H."/>
        </authorList>
    </citation>
    <scope>NUCLEOTIDE SEQUENCE</scope>
    <source>
        <strain evidence="9">PSN293</strain>
    </source>
</reference>
<evidence type="ECO:0000256" key="7">
    <source>
        <dbReference type="ARBA" id="ARBA00025735"/>
    </source>
</evidence>